<accession>A0ACC4B9Q0</accession>
<organism evidence="1 2">
    <name type="scientific">Populus alba</name>
    <name type="common">White poplar</name>
    <dbReference type="NCBI Taxonomy" id="43335"/>
    <lineage>
        <taxon>Eukaryota</taxon>
        <taxon>Viridiplantae</taxon>
        <taxon>Streptophyta</taxon>
        <taxon>Embryophyta</taxon>
        <taxon>Tracheophyta</taxon>
        <taxon>Spermatophyta</taxon>
        <taxon>Magnoliopsida</taxon>
        <taxon>eudicotyledons</taxon>
        <taxon>Gunneridae</taxon>
        <taxon>Pentapetalae</taxon>
        <taxon>rosids</taxon>
        <taxon>fabids</taxon>
        <taxon>Malpighiales</taxon>
        <taxon>Salicaceae</taxon>
        <taxon>Saliceae</taxon>
        <taxon>Populus</taxon>
    </lineage>
</organism>
<comment type="caution">
    <text evidence="1">The sequence shown here is derived from an EMBL/GenBank/DDBJ whole genome shotgun (WGS) entry which is preliminary data.</text>
</comment>
<dbReference type="Proteomes" id="UP000309997">
    <property type="component" value="Unassembled WGS sequence"/>
</dbReference>
<proteinExistence type="predicted"/>
<protein>
    <submittedName>
        <fullName evidence="1">Uncharacterized protein</fullName>
    </submittedName>
</protein>
<name>A0ACC4B9Q0_POPAL</name>
<reference evidence="1 2" key="1">
    <citation type="journal article" date="2024" name="Plant Biotechnol. J.">
        <title>Genome and CRISPR/Cas9 system of a widespread forest tree (Populus alba) in the world.</title>
        <authorList>
            <person name="Liu Y.J."/>
            <person name="Jiang P.F."/>
            <person name="Han X.M."/>
            <person name="Li X.Y."/>
            <person name="Wang H.M."/>
            <person name="Wang Y.J."/>
            <person name="Wang X.X."/>
            <person name="Zeng Q.Y."/>
        </authorList>
    </citation>
    <scope>NUCLEOTIDE SEQUENCE [LARGE SCALE GENOMIC DNA]</scope>
    <source>
        <strain evidence="2">cv. PAL-ZL1</strain>
    </source>
</reference>
<dbReference type="EMBL" id="RCHU02000012">
    <property type="protein sequence ID" value="KAL3575318.1"/>
    <property type="molecule type" value="Genomic_DNA"/>
</dbReference>
<gene>
    <name evidence="1" type="ORF">D5086_023419</name>
</gene>
<sequence>MEETFVPLRGIKNDLRGRLSCYKQDWNGGFRAGIRILAPTTYIFFASAIPVISFGEQLERDTGGTLTAVQTLASTALCGINPFDSWRQPPAHTGGLCVGQPCCSCLLAVWVRCSIINRLVRSFRIPQRENLNQTALQPSWRFGNGMFALVLSFGLLLTSLRSRKARSWRYGTGWLRGFIADYGVPLMVLVWTAISYIPVNDCSKRDPKAAPFQSKIHVCWCTLNWTVHQVGSFIPATMIAVLYYFDHSVASQLAQQKYRSQFEETIFLSLRSSLLGFLGSVLFRDHFFSHHDSTKMVILCVVLLAFSNSKWCNSSVSNAYGKASATPEKHQVRQYVLPKFFKGAHRQDLDAAEYEEAPADQDPQARNTNIDGVEILDEMITRSRGEIRHTQSPKITSSTPGSVEDIKSSYNPCLSQRAYSPRAGELRVDQSPRFSGKGVELKQNPSPGPSNLGQSSHGSSSC</sequence>
<evidence type="ECO:0000313" key="2">
    <source>
        <dbReference type="Proteomes" id="UP000309997"/>
    </source>
</evidence>
<evidence type="ECO:0000313" key="1">
    <source>
        <dbReference type="EMBL" id="KAL3575318.1"/>
    </source>
</evidence>
<keyword evidence="2" id="KW-1185">Reference proteome</keyword>